<keyword evidence="1" id="KW-0812">Transmembrane</keyword>
<dbReference type="VEuPathDB" id="FungiDB:P170DRAFT_83650"/>
<gene>
    <name evidence="2" type="ORF">P170DRAFT_83650</name>
</gene>
<dbReference type="GeneID" id="36563117"/>
<dbReference type="RefSeq" id="XP_024707008.1">
    <property type="nucleotide sequence ID" value="XM_024855410.1"/>
</dbReference>
<evidence type="ECO:0000256" key="1">
    <source>
        <dbReference type="SAM" id="Phobius"/>
    </source>
</evidence>
<accession>A0A2I2GFQ0</accession>
<feature type="transmembrane region" description="Helical" evidence="1">
    <location>
        <begin position="88"/>
        <end position="106"/>
    </location>
</feature>
<dbReference type="EMBL" id="MSFO01000002">
    <property type="protein sequence ID" value="PLB51706.1"/>
    <property type="molecule type" value="Genomic_DNA"/>
</dbReference>
<proteinExistence type="predicted"/>
<organism evidence="2 3">
    <name type="scientific">Aspergillus steynii IBT 23096</name>
    <dbReference type="NCBI Taxonomy" id="1392250"/>
    <lineage>
        <taxon>Eukaryota</taxon>
        <taxon>Fungi</taxon>
        <taxon>Dikarya</taxon>
        <taxon>Ascomycota</taxon>
        <taxon>Pezizomycotina</taxon>
        <taxon>Eurotiomycetes</taxon>
        <taxon>Eurotiomycetidae</taxon>
        <taxon>Eurotiales</taxon>
        <taxon>Aspergillaceae</taxon>
        <taxon>Aspergillus</taxon>
        <taxon>Aspergillus subgen. Circumdati</taxon>
    </lineage>
</organism>
<keyword evidence="1" id="KW-1133">Transmembrane helix</keyword>
<sequence>MISASARRLHSPFWLICYFIFVLCVWSFLVCYAALCFLSMLVPITNCLWSTPVFCQLRCHLEAGTLASESHLFDYGFPLSIQSAESEYTNVFFFFFFFFFLSFFWFDIM</sequence>
<protein>
    <submittedName>
        <fullName evidence="2">Uncharacterized protein</fullName>
    </submittedName>
</protein>
<evidence type="ECO:0000313" key="3">
    <source>
        <dbReference type="Proteomes" id="UP000234275"/>
    </source>
</evidence>
<reference evidence="2 3" key="1">
    <citation type="submission" date="2016-12" db="EMBL/GenBank/DDBJ databases">
        <title>The genomes of Aspergillus section Nigri reveals drivers in fungal speciation.</title>
        <authorList>
            <consortium name="DOE Joint Genome Institute"/>
            <person name="Vesth T.C."/>
            <person name="Nybo J."/>
            <person name="Theobald S."/>
            <person name="Brandl J."/>
            <person name="Frisvad J.C."/>
            <person name="Nielsen K.F."/>
            <person name="Lyhne E.K."/>
            <person name="Kogle M.E."/>
            <person name="Kuo A."/>
            <person name="Riley R."/>
            <person name="Clum A."/>
            <person name="Nolan M."/>
            <person name="Lipzen A."/>
            <person name="Salamov A."/>
            <person name="Henrissat B."/>
            <person name="Wiebenga A."/>
            <person name="De Vries R.P."/>
            <person name="Grigoriev I.V."/>
            <person name="Mortensen U.H."/>
            <person name="Andersen M.R."/>
            <person name="Baker S.E."/>
        </authorList>
    </citation>
    <scope>NUCLEOTIDE SEQUENCE [LARGE SCALE GENOMIC DNA]</scope>
    <source>
        <strain evidence="2 3">IBT 23096</strain>
    </source>
</reference>
<feature type="transmembrane region" description="Helical" evidence="1">
    <location>
        <begin position="12"/>
        <end position="42"/>
    </location>
</feature>
<dbReference type="AlphaFoldDB" id="A0A2I2GFQ0"/>
<comment type="caution">
    <text evidence="2">The sequence shown here is derived from an EMBL/GenBank/DDBJ whole genome shotgun (WGS) entry which is preliminary data.</text>
</comment>
<evidence type="ECO:0000313" key="2">
    <source>
        <dbReference type="EMBL" id="PLB51706.1"/>
    </source>
</evidence>
<name>A0A2I2GFQ0_9EURO</name>
<keyword evidence="1" id="KW-0472">Membrane</keyword>
<keyword evidence="3" id="KW-1185">Reference proteome</keyword>
<dbReference type="Proteomes" id="UP000234275">
    <property type="component" value="Unassembled WGS sequence"/>
</dbReference>